<evidence type="ECO:0000313" key="14">
    <source>
        <dbReference type="Proteomes" id="UP000625711"/>
    </source>
</evidence>
<proteinExistence type="inferred from homology"/>
<evidence type="ECO:0000256" key="7">
    <source>
        <dbReference type="ARBA" id="ARBA00022949"/>
    </source>
</evidence>
<keyword evidence="10 12" id="KW-0472">Membrane</keyword>
<keyword evidence="5 12" id="KW-0812">Transmembrane</keyword>
<comment type="function">
    <text evidence="12">Structural component of the gap junctions.</text>
</comment>
<keyword evidence="14" id="KW-1185">Reference proteome</keyword>
<evidence type="ECO:0000256" key="8">
    <source>
        <dbReference type="ARBA" id="ARBA00022989"/>
    </source>
</evidence>
<feature type="transmembrane region" description="Helical" evidence="12">
    <location>
        <begin position="89"/>
        <end position="111"/>
    </location>
</feature>
<evidence type="ECO:0000256" key="4">
    <source>
        <dbReference type="ARBA" id="ARBA00022475"/>
    </source>
</evidence>
<dbReference type="Pfam" id="PF00876">
    <property type="entry name" value="Innexin"/>
    <property type="match status" value="1"/>
</dbReference>
<evidence type="ECO:0000256" key="5">
    <source>
        <dbReference type="ARBA" id="ARBA00022692"/>
    </source>
</evidence>
<dbReference type="GO" id="GO:0005243">
    <property type="term" value="F:gap junction channel activity"/>
    <property type="evidence" value="ECO:0007669"/>
    <property type="project" value="TreeGrafter"/>
</dbReference>
<sequence>MIDNMIFRAHYRITSAILFLSCIIVTANNLIGDPIQCINDRGVPGHVINTFCWITYTFTLPNENGKMVGTEVAHPGLGNENQEKRYHSYYQWVPFVLFFQGVVFYVPHWLWKNWEQGKIRMISEGLRGALVGEKAEREHRQNRLVQYLVETMHQHNTYAFGYFLCEALNFINVIVNIVLTDKFLGGAFMSYGTDVVRFSNMDQENRTDPMIAVFPRVTKCTFHKFGPSGSIQHHDALCLLALNILNEKIYIFLWFWFIILAILSGLAIVYSAAVILLPSTRETILKRRFRFGAPNAVDTIIRKTQVGDFLLLHLLGQNMNLLVFGEILDEFVRRMNFGSNSNLPSAPSTLEMSPIYPAIEKFGKETET</sequence>
<evidence type="ECO:0000256" key="1">
    <source>
        <dbReference type="ARBA" id="ARBA00004610"/>
    </source>
</evidence>
<keyword evidence="9 12" id="KW-0406">Ion transport</keyword>
<evidence type="ECO:0000256" key="2">
    <source>
        <dbReference type="ARBA" id="ARBA00004651"/>
    </source>
</evidence>
<reference evidence="13" key="1">
    <citation type="submission" date="2020-08" db="EMBL/GenBank/DDBJ databases">
        <title>Genome sequencing and assembly of the red palm weevil Rhynchophorus ferrugineus.</title>
        <authorList>
            <person name="Dias G.B."/>
            <person name="Bergman C.M."/>
            <person name="Manee M."/>
        </authorList>
    </citation>
    <scope>NUCLEOTIDE SEQUENCE</scope>
    <source>
        <strain evidence="13">AA-2017</strain>
        <tissue evidence="13">Whole larva</tissue>
    </source>
</reference>
<evidence type="ECO:0000313" key="13">
    <source>
        <dbReference type="EMBL" id="KAF7269684.1"/>
    </source>
</evidence>
<accession>A0A834M9A6</accession>
<name>A0A834M9A6_RHYFE</name>
<organism evidence="13 14">
    <name type="scientific">Rhynchophorus ferrugineus</name>
    <name type="common">Red palm weevil</name>
    <name type="synonym">Curculio ferrugineus</name>
    <dbReference type="NCBI Taxonomy" id="354439"/>
    <lineage>
        <taxon>Eukaryota</taxon>
        <taxon>Metazoa</taxon>
        <taxon>Ecdysozoa</taxon>
        <taxon>Arthropoda</taxon>
        <taxon>Hexapoda</taxon>
        <taxon>Insecta</taxon>
        <taxon>Pterygota</taxon>
        <taxon>Neoptera</taxon>
        <taxon>Endopterygota</taxon>
        <taxon>Coleoptera</taxon>
        <taxon>Polyphaga</taxon>
        <taxon>Cucujiformia</taxon>
        <taxon>Curculionidae</taxon>
        <taxon>Dryophthorinae</taxon>
        <taxon>Rhynchophorus</taxon>
    </lineage>
</organism>
<dbReference type="PROSITE" id="PS51013">
    <property type="entry name" value="PANNEXIN"/>
    <property type="match status" value="1"/>
</dbReference>
<comment type="similarity">
    <text evidence="12">Belongs to the pannexin family.</text>
</comment>
<evidence type="ECO:0000256" key="10">
    <source>
        <dbReference type="ARBA" id="ARBA00023136"/>
    </source>
</evidence>
<feature type="transmembrane region" description="Helical" evidence="12">
    <location>
        <begin position="12"/>
        <end position="31"/>
    </location>
</feature>
<dbReference type="Proteomes" id="UP000625711">
    <property type="component" value="Unassembled WGS sequence"/>
</dbReference>
<dbReference type="AlphaFoldDB" id="A0A834M9A6"/>
<dbReference type="GO" id="GO:0005921">
    <property type="term" value="C:gap junction"/>
    <property type="evidence" value="ECO:0007669"/>
    <property type="project" value="UniProtKB-SubCell"/>
</dbReference>
<evidence type="ECO:0000256" key="12">
    <source>
        <dbReference type="RuleBase" id="RU010713"/>
    </source>
</evidence>
<keyword evidence="11 12" id="KW-0407">Ion channel</keyword>
<dbReference type="PANTHER" id="PTHR11893">
    <property type="entry name" value="INNEXIN"/>
    <property type="match status" value="1"/>
</dbReference>
<evidence type="ECO:0000256" key="6">
    <source>
        <dbReference type="ARBA" id="ARBA00022868"/>
    </source>
</evidence>
<dbReference type="GO" id="GO:0007602">
    <property type="term" value="P:phototransduction"/>
    <property type="evidence" value="ECO:0007669"/>
    <property type="project" value="TreeGrafter"/>
</dbReference>
<feature type="transmembrane region" description="Helical" evidence="12">
    <location>
        <begin position="159"/>
        <end position="179"/>
    </location>
</feature>
<protein>
    <recommendedName>
        <fullName evidence="12">Innexin</fullName>
    </recommendedName>
</protein>
<gene>
    <name evidence="12" type="primary">inx</name>
    <name evidence="13" type="ORF">GWI33_017271</name>
</gene>
<dbReference type="InterPro" id="IPR000990">
    <property type="entry name" value="Innexin"/>
</dbReference>
<comment type="subcellular location">
    <subcellularLocation>
        <location evidence="1">Cell junction</location>
        <location evidence="1">Gap junction</location>
    </subcellularLocation>
    <subcellularLocation>
        <location evidence="2 12">Cell membrane</location>
        <topology evidence="2 12">Multi-pass membrane protein</topology>
    </subcellularLocation>
</comment>
<comment type="caution">
    <text evidence="13">The sequence shown here is derived from an EMBL/GenBank/DDBJ whole genome shotgun (WGS) entry which is preliminary data.</text>
</comment>
<keyword evidence="3 12" id="KW-0813">Transport</keyword>
<evidence type="ECO:0000256" key="11">
    <source>
        <dbReference type="ARBA" id="ARBA00023303"/>
    </source>
</evidence>
<keyword evidence="6" id="KW-0303">Gap junction</keyword>
<dbReference type="GO" id="GO:0034220">
    <property type="term" value="P:monoatomic ion transmembrane transport"/>
    <property type="evidence" value="ECO:0007669"/>
    <property type="project" value="UniProtKB-KW"/>
</dbReference>
<dbReference type="EMBL" id="JAACXV010014194">
    <property type="protein sequence ID" value="KAF7269684.1"/>
    <property type="molecule type" value="Genomic_DNA"/>
</dbReference>
<evidence type="ECO:0000256" key="9">
    <source>
        <dbReference type="ARBA" id="ARBA00023065"/>
    </source>
</evidence>
<keyword evidence="4" id="KW-1003">Cell membrane</keyword>
<dbReference type="GO" id="GO:0005886">
    <property type="term" value="C:plasma membrane"/>
    <property type="evidence" value="ECO:0007669"/>
    <property type="project" value="UniProtKB-SubCell"/>
</dbReference>
<dbReference type="OrthoDB" id="5867527at2759"/>
<dbReference type="PRINTS" id="PR01262">
    <property type="entry name" value="INNEXIN"/>
</dbReference>
<feature type="transmembrane region" description="Helical" evidence="12">
    <location>
        <begin position="249"/>
        <end position="277"/>
    </location>
</feature>
<keyword evidence="8 12" id="KW-1133">Transmembrane helix</keyword>
<keyword evidence="7" id="KW-0965">Cell junction</keyword>
<evidence type="ECO:0000256" key="3">
    <source>
        <dbReference type="ARBA" id="ARBA00022448"/>
    </source>
</evidence>
<dbReference type="PANTHER" id="PTHR11893:SF37">
    <property type="entry name" value="INNEXIN INX3"/>
    <property type="match status" value="1"/>
</dbReference>